<comment type="caution">
    <text evidence="2">The sequence shown here is derived from an EMBL/GenBank/DDBJ whole genome shotgun (WGS) entry which is preliminary data.</text>
</comment>
<feature type="region of interest" description="Disordered" evidence="1">
    <location>
        <begin position="1"/>
        <end position="35"/>
    </location>
</feature>
<accession>A0A4Z2JGU5</accession>
<dbReference type="Proteomes" id="UP000314294">
    <property type="component" value="Unassembled WGS sequence"/>
</dbReference>
<evidence type="ECO:0000313" key="3">
    <source>
        <dbReference type="Proteomes" id="UP000314294"/>
    </source>
</evidence>
<protein>
    <submittedName>
        <fullName evidence="2">Uncharacterized protein</fullName>
    </submittedName>
</protein>
<evidence type="ECO:0000256" key="1">
    <source>
        <dbReference type="SAM" id="MobiDB-lite"/>
    </source>
</evidence>
<keyword evidence="3" id="KW-1185">Reference proteome</keyword>
<dbReference type="AlphaFoldDB" id="A0A4Z2JGU5"/>
<dbReference type="EMBL" id="SRLO01000001">
    <property type="protein sequence ID" value="TNN89475.1"/>
    <property type="molecule type" value="Genomic_DNA"/>
</dbReference>
<proteinExistence type="predicted"/>
<reference evidence="2 3" key="1">
    <citation type="submission" date="2019-03" db="EMBL/GenBank/DDBJ databases">
        <title>First draft genome of Liparis tanakae, snailfish: a comprehensive survey of snailfish specific genes.</title>
        <authorList>
            <person name="Kim W."/>
            <person name="Song I."/>
            <person name="Jeong J.-H."/>
            <person name="Kim D."/>
            <person name="Kim S."/>
            <person name="Ryu S."/>
            <person name="Song J.Y."/>
            <person name="Lee S.K."/>
        </authorList>
    </citation>
    <scope>NUCLEOTIDE SEQUENCE [LARGE SCALE GENOMIC DNA]</scope>
    <source>
        <tissue evidence="2">Muscle</tissue>
    </source>
</reference>
<sequence>MTALSSEADDTMHLPGCVGSSHRTNKRTSGVTLRESGRSRLELIWGLIPSTDHRGPEGVPPPVTKQGVPAGFTAPAGGRHTGLTSLVMLTGSAKCTRAMSLVMSVRSCS</sequence>
<gene>
    <name evidence="2" type="ORF">EYF80_000078</name>
</gene>
<organism evidence="2 3">
    <name type="scientific">Liparis tanakae</name>
    <name type="common">Tanaka's snailfish</name>
    <dbReference type="NCBI Taxonomy" id="230148"/>
    <lineage>
        <taxon>Eukaryota</taxon>
        <taxon>Metazoa</taxon>
        <taxon>Chordata</taxon>
        <taxon>Craniata</taxon>
        <taxon>Vertebrata</taxon>
        <taxon>Euteleostomi</taxon>
        <taxon>Actinopterygii</taxon>
        <taxon>Neopterygii</taxon>
        <taxon>Teleostei</taxon>
        <taxon>Neoteleostei</taxon>
        <taxon>Acanthomorphata</taxon>
        <taxon>Eupercaria</taxon>
        <taxon>Perciformes</taxon>
        <taxon>Cottioidei</taxon>
        <taxon>Cottales</taxon>
        <taxon>Liparidae</taxon>
        <taxon>Liparis</taxon>
    </lineage>
</organism>
<evidence type="ECO:0000313" key="2">
    <source>
        <dbReference type="EMBL" id="TNN89475.1"/>
    </source>
</evidence>
<feature type="region of interest" description="Disordered" evidence="1">
    <location>
        <begin position="49"/>
        <end position="77"/>
    </location>
</feature>
<name>A0A4Z2JGU5_9TELE</name>